<organism evidence="3 4">
    <name type="scientific">Pelagibaculum spongiae</name>
    <dbReference type="NCBI Taxonomy" id="2080658"/>
    <lineage>
        <taxon>Bacteria</taxon>
        <taxon>Pseudomonadati</taxon>
        <taxon>Pseudomonadota</taxon>
        <taxon>Gammaproteobacteria</taxon>
        <taxon>Oceanospirillales</taxon>
        <taxon>Pelagibaculum</taxon>
    </lineage>
</organism>
<gene>
    <name evidence="3" type="ORF">DC094_14450</name>
</gene>
<dbReference type="Proteomes" id="UP000244906">
    <property type="component" value="Unassembled WGS sequence"/>
</dbReference>
<dbReference type="PANTHER" id="PTHR46268">
    <property type="entry name" value="STRESS RESPONSE PROTEIN NHAX"/>
    <property type="match status" value="1"/>
</dbReference>
<name>A0A2V1GTC9_9GAMM</name>
<protein>
    <recommendedName>
        <fullName evidence="2">UspA domain-containing protein</fullName>
    </recommendedName>
</protein>
<dbReference type="Pfam" id="PF00582">
    <property type="entry name" value="Usp"/>
    <property type="match status" value="1"/>
</dbReference>
<feature type="domain" description="UspA" evidence="2">
    <location>
        <begin position="1"/>
        <end position="143"/>
    </location>
</feature>
<dbReference type="PANTHER" id="PTHR46268:SF6">
    <property type="entry name" value="UNIVERSAL STRESS PROTEIN UP12"/>
    <property type="match status" value="1"/>
</dbReference>
<dbReference type="CDD" id="cd00293">
    <property type="entry name" value="USP-like"/>
    <property type="match status" value="1"/>
</dbReference>
<dbReference type="InterPro" id="IPR006016">
    <property type="entry name" value="UspA"/>
</dbReference>
<dbReference type="SUPFAM" id="SSF52402">
    <property type="entry name" value="Adenine nucleotide alpha hydrolases-like"/>
    <property type="match status" value="1"/>
</dbReference>
<accession>A0A2V1GTC9</accession>
<proteinExistence type="inferred from homology"/>
<dbReference type="InterPro" id="IPR006015">
    <property type="entry name" value="Universal_stress_UspA"/>
</dbReference>
<dbReference type="PRINTS" id="PR01438">
    <property type="entry name" value="UNVRSLSTRESS"/>
</dbReference>
<evidence type="ECO:0000259" key="2">
    <source>
        <dbReference type="Pfam" id="PF00582"/>
    </source>
</evidence>
<evidence type="ECO:0000313" key="3">
    <source>
        <dbReference type="EMBL" id="PVZ67636.1"/>
    </source>
</evidence>
<reference evidence="3 4" key="1">
    <citation type="submission" date="2018-04" db="EMBL/GenBank/DDBJ databases">
        <title>Thalassorhabdus spongiae gen. nov., sp. nov., isolated from a marine sponge in South-West Iceland.</title>
        <authorList>
            <person name="Knobloch S."/>
            <person name="Daussin A."/>
            <person name="Johannsson R."/>
            <person name="Marteinsson V.T."/>
        </authorList>
    </citation>
    <scope>NUCLEOTIDE SEQUENCE [LARGE SCALE GENOMIC DNA]</scope>
    <source>
        <strain evidence="3 4">Hp12</strain>
    </source>
</reference>
<dbReference type="Gene3D" id="3.40.50.620">
    <property type="entry name" value="HUPs"/>
    <property type="match status" value="1"/>
</dbReference>
<dbReference type="AlphaFoldDB" id="A0A2V1GTC9"/>
<keyword evidence="4" id="KW-1185">Reference proteome</keyword>
<dbReference type="RefSeq" id="WP_116687831.1">
    <property type="nucleotide sequence ID" value="NZ_CAWNYD010000006.1"/>
</dbReference>
<sequence>MYRNILLPIDIDALGTARRCLKPAVEMARLNKDTRVHLLAVLPGFNMPIVSNYFDQSLMDKAREEAEQIMESFVKEDVPDDIQVVTHISIGAPFKRILKEINLLRADLVIMSANSSERKDRFFLGHVSSKLAEHSPASVMIIKD</sequence>
<dbReference type="InterPro" id="IPR014729">
    <property type="entry name" value="Rossmann-like_a/b/a_fold"/>
</dbReference>
<comment type="similarity">
    <text evidence="1">Belongs to the universal stress protein A family.</text>
</comment>
<dbReference type="EMBL" id="QDDL01000006">
    <property type="protein sequence ID" value="PVZ67636.1"/>
    <property type="molecule type" value="Genomic_DNA"/>
</dbReference>
<comment type="caution">
    <text evidence="3">The sequence shown here is derived from an EMBL/GenBank/DDBJ whole genome shotgun (WGS) entry which is preliminary data.</text>
</comment>
<dbReference type="OrthoDB" id="9792500at2"/>
<evidence type="ECO:0000256" key="1">
    <source>
        <dbReference type="ARBA" id="ARBA00008791"/>
    </source>
</evidence>
<evidence type="ECO:0000313" key="4">
    <source>
        <dbReference type="Proteomes" id="UP000244906"/>
    </source>
</evidence>